<evidence type="ECO:0000256" key="2">
    <source>
        <dbReference type="ARBA" id="ARBA00022980"/>
    </source>
</evidence>
<dbReference type="PANTHER" id="PTHR45987:SF4">
    <property type="entry name" value="LARGE RIBOSOMAL SUBUNIT PROTEIN BL12M"/>
    <property type="match status" value="1"/>
</dbReference>
<dbReference type="SUPFAM" id="SSF54736">
    <property type="entry name" value="ClpS-like"/>
    <property type="match status" value="1"/>
</dbReference>
<dbReference type="OrthoDB" id="250175at2759"/>
<evidence type="ECO:0000256" key="3">
    <source>
        <dbReference type="ARBA" id="ARBA00023274"/>
    </source>
</evidence>
<evidence type="ECO:0000256" key="1">
    <source>
        <dbReference type="ARBA" id="ARBA00007197"/>
    </source>
</evidence>
<gene>
    <name evidence="6" type="ORF">A1Q1_00497</name>
</gene>
<dbReference type="Gene3D" id="1.20.5.710">
    <property type="entry name" value="Single helix bin"/>
    <property type="match status" value="1"/>
</dbReference>
<reference evidence="6 7" key="1">
    <citation type="journal article" date="2012" name="Eukaryot. Cell">
        <title>Draft genome sequence of CBS 2479, the standard type strain of Trichosporon asahii.</title>
        <authorList>
            <person name="Yang R.Y."/>
            <person name="Li H.T."/>
            <person name="Zhu H."/>
            <person name="Zhou G.P."/>
            <person name="Wang M."/>
            <person name="Wang L."/>
        </authorList>
    </citation>
    <scope>NUCLEOTIDE SEQUENCE [LARGE SCALE GENOMIC DNA]</scope>
    <source>
        <strain evidence="7">ATCC 90039 / CBS 2479 / JCM 2466 / KCTC 7840 / NCYC 2677 / UAMH 7654</strain>
    </source>
</reference>
<dbReference type="RefSeq" id="XP_014181287.1">
    <property type="nucleotide sequence ID" value="XM_014325812.1"/>
</dbReference>
<evidence type="ECO:0000313" key="6">
    <source>
        <dbReference type="EMBL" id="EJT50196.1"/>
    </source>
</evidence>
<dbReference type="InterPro" id="IPR014719">
    <property type="entry name" value="Ribosomal_bL12_C/ClpS-like"/>
</dbReference>
<organism evidence="6 7">
    <name type="scientific">Trichosporon asahii var. asahii (strain ATCC 90039 / CBS 2479 / JCM 2466 / KCTC 7840 / NBRC 103889/ NCYC 2677 / UAMH 7654)</name>
    <name type="common">Yeast</name>
    <dbReference type="NCBI Taxonomy" id="1186058"/>
    <lineage>
        <taxon>Eukaryota</taxon>
        <taxon>Fungi</taxon>
        <taxon>Dikarya</taxon>
        <taxon>Basidiomycota</taxon>
        <taxon>Agaricomycotina</taxon>
        <taxon>Tremellomycetes</taxon>
        <taxon>Trichosporonales</taxon>
        <taxon>Trichosporonaceae</taxon>
        <taxon>Trichosporon</taxon>
    </lineage>
</organism>
<dbReference type="HAMAP" id="MF_00368">
    <property type="entry name" value="Ribosomal_bL12"/>
    <property type="match status" value="1"/>
</dbReference>
<dbReference type="Pfam" id="PF00542">
    <property type="entry name" value="Ribosomal_L12"/>
    <property type="match status" value="1"/>
</dbReference>
<dbReference type="AlphaFoldDB" id="J5TC01"/>
<comment type="caution">
    <text evidence="6">The sequence shown here is derived from an EMBL/GenBank/DDBJ whole genome shotgun (WGS) entry which is preliminary data.</text>
</comment>
<dbReference type="FunFam" id="3.30.1390.10:FF:000001">
    <property type="entry name" value="50S ribosomal protein L7/L12"/>
    <property type="match status" value="1"/>
</dbReference>
<proteinExistence type="inferred from homology"/>
<dbReference type="GO" id="GO:0006412">
    <property type="term" value="P:translation"/>
    <property type="evidence" value="ECO:0007669"/>
    <property type="project" value="InterPro"/>
</dbReference>
<dbReference type="Proteomes" id="UP000002748">
    <property type="component" value="Unassembled WGS sequence"/>
</dbReference>
<accession>J5TC01</accession>
<comment type="similarity">
    <text evidence="1">Belongs to the bacterial ribosomal protein bL12 family.</text>
</comment>
<keyword evidence="2" id="KW-0689">Ribosomal protein</keyword>
<feature type="domain" description="Large ribosomal subunit protein bL12 oligomerization" evidence="5">
    <location>
        <begin position="85"/>
        <end position="134"/>
    </location>
</feature>
<keyword evidence="3" id="KW-0687">Ribonucleoprotein</keyword>
<dbReference type="InterPro" id="IPR008932">
    <property type="entry name" value="Ribosomal_bL12_oligo"/>
</dbReference>
<dbReference type="Gene3D" id="3.30.1390.10">
    <property type="match status" value="1"/>
</dbReference>
<dbReference type="InterPro" id="IPR013823">
    <property type="entry name" value="Ribosomal_bL12_C"/>
</dbReference>
<dbReference type="InterPro" id="IPR036235">
    <property type="entry name" value="Ribosomal_bL12_oligo_N_sf"/>
</dbReference>
<dbReference type="EMBL" id="ALBS01000124">
    <property type="protein sequence ID" value="EJT50196.1"/>
    <property type="molecule type" value="Genomic_DNA"/>
</dbReference>
<dbReference type="PANTHER" id="PTHR45987">
    <property type="entry name" value="39S RIBOSOMAL PROTEIN L12"/>
    <property type="match status" value="1"/>
</dbReference>
<feature type="domain" description="Large ribosomal subunit protein bL12 C-terminal" evidence="4">
    <location>
        <begin position="150"/>
        <end position="217"/>
    </location>
</feature>
<evidence type="ECO:0000259" key="5">
    <source>
        <dbReference type="Pfam" id="PF16320"/>
    </source>
</evidence>
<dbReference type="GO" id="GO:0003729">
    <property type="term" value="F:mRNA binding"/>
    <property type="evidence" value="ECO:0007669"/>
    <property type="project" value="TreeGrafter"/>
</dbReference>
<evidence type="ECO:0000313" key="7">
    <source>
        <dbReference type="Proteomes" id="UP000002748"/>
    </source>
</evidence>
<dbReference type="VEuPathDB" id="FungiDB:A1Q1_00497"/>
<dbReference type="GO" id="GO:0003735">
    <property type="term" value="F:structural constituent of ribosome"/>
    <property type="evidence" value="ECO:0007669"/>
    <property type="project" value="InterPro"/>
</dbReference>
<evidence type="ECO:0000259" key="4">
    <source>
        <dbReference type="Pfam" id="PF00542"/>
    </source>
</evidence>
<dbReference type="CDD" id="cd00387">
    <property type="entry name" value="Ribosomal_L7_L12"/>
    <property type="match status" value="1"/>
</dbReference>
<dbReference type="Pfam" id="PF16320">
    <property type="entry name" value="Ribosomal_L12_N"/>
    <property type="match status" value="1"/>
</dbReference>
<dbReference type="InterPro" id="IPR000206">
    <property type="entry name" value="Ribosomal_bL12"/>
</dbReference>
<dbReference type="GeneID" id="25984011"/>
<sequence length="218" mass="23271">MARRVHLGVLCRQMCSPPAARRAALRPAPSCEDEQQLTSQASRTVVFRALRASSSRPLARSARMLSTTRVVRDEAAAPAAEVSPKISSIVDSVEKLTLLEVSELVSALKTRLNITEIAVPAAAAAPAAGAAAAAAEAPAEEEAPKEKTIFTLKLEKIDAAAKAKIIREVKAIMPNMNLVEAKKFVESVPQTLKENVPKEEAEKLQKKLQELGATVSMA</sequence>
<name>J5TC01_TRIAS</name>
<dbReference type="KEGG" id="tasa:A1Q1_00497"/>
<dbReference type="HOGENOM" id="CLU_086499_0_1_1"/>
<dbReference type="SUPFAM" id="SSF48300">
    <property type="entry name" value="Ribosomal protein L7/12, oligomerisation (N-terminal) domain"/>
    <property type="match status" value="1"/>
</dbReference>
<protein>
    <submittedName>
        <fullName evidence="6">Uncharacterized protein</fullName>
    </submittedName>
</protein>
<dbReference type="GO" id="GO:0005762">
    <property type="term" value="C:mitochondrial large ribosomal subunit"/>
    <property type="evidence" value="ECO:0007669"/>
    <property type="project" value="TreeGrafter"/>
</dbReference>